<evidence type="ECO:0008006" key="4">
    <source>
        <dbReference type="Google" id="ProtNLM"/>
    </source>
</evidence>
<keyword evidence="3" id="KW-1185">Reference proteome</keyword>
<sequence>METTHSGGSFTTPTSTSNDVDSACASSGGNATGTSPIGFTSSSAEEMGATTTNEPRGLPPLHPQSKKRKNSKESPVWEHFTRIQLAPEENPLLAQAKCNYCGCAALIKVAHLAGVHFLRTLRSVMHDVESRIVRQKMNHAASTKFKPRRPLSELKYWSLSAYNSSWVAIDDAFGDACSYQNRVDENQIA</sequence>
<evidence type="ECO:0000313" key="3">
    <source>
        <dbReference type="Proteomes" id="UP000516437"/>
    </source>
</evidence>
<proteinExistence type="predicted"/>
<feature type="region of interest" description="Disordered" evidence="1">
    <location>
        <begin position="1"/>
        <end position="76"/>
    </location>
</feature>
<feature type="compositionally biased region" description="Low complexity" evidence="1">
    <location>
        <begin position="1"/>
        <end position="17"/>
    </location>
</feature>
<gene>
    <name evidence="2" type="ORF">CJ030_MR3G018330</name>
</gene>
<accession>A0A6A1WB15</accession>
<dbReference type="Proteomes" id="UP000516437">
    <property type="component" value="Chromosome 3"/>
</dbReference>
<evidence type="ECO:0000256" key="1">
    <source>
        <dbReference type="SAM" id="MobiDB-lite"/>
    </source>
</evidence>
<evidence type="ECO:0000313" key="2">
    <source>
        <dbReference type="EMBL" id="KAB1220000.1"/>
    </source>
</evidence>
<protein>
    <recommendedName>
        <fullName evidence="4">BED-type domain-containing protein</fullName>
    </recommendedName>
</protein>
<dbReference type="EMBL" id="RXIC02000021">
    <property type="protein sequence ID" value="KAB1220000.1"/>
    <property type="molecule type" value="Genomic_DNA"/>
</dbReference>
<comment type="caution">
    <text evidence="2">The sequence shown here is derived from an EMBL/GenBank/DDBJ whole genome shotgun (WGS) entry which is preliminary data.</text>
</comment>
<organism evidence="2 3">
    <name type="scientific">Morella rubra</name>
    <name type="common">Chinese bayberry</name>
    <dbReference type="NCBI Taxonomy" id="262757"/>
    <lineage>
        <taxon>Eukaryota</taxon>
        <taxon>Viridiplantae</taxon>
        <taxon>Streptophyta</taxon>
        <taxon>Embryophyta</taxon>
        <taxon>Tracheophyta</taxon>
        <taxon>Spermatophyta</taxon>
        <taxon>Magnoliopsida</taxon>
        <taxon>eudicotyledons</taxon>
        <taxon>Gunneridae</taxon>
        <taxon>Pentapetalae</taxon>
        <taxon>rosids</taxon>
        <taxon>fabids</taxon>
        <taxon>Fagales</taxon>
        <taxon>Myricaceae</taxon>
        <taxon>Morella</taxon>
    </lineage>
</organism>
<dbReference type="AlphaFoldDB" id="A0A6A1WB15"/>
<reference evidence="2 3" key="1">
    <citation type="journal article" date="2019" name="Plant Biotechnol. J.">
        <title>The red bayberry genome and genetic basis of sex determination.</title>
        <authorList>
            <person name="Jia H.M."/>
            <person name="Jia H.J."/>
            <person name="Cai Q.L."/>
            <person name="Wang Y."/>
            <person name="Zhao H.B."/>
            <person name="Yang W.F."/>
            <person name="Wang G.Y."/>
            <person name="Li Y.H."/>
            <person name="Zhan D.L."/>
            <person name="Shen Y.T."/>
            <person name="Niu Q.F."/>
            <person name="Chang L."/>
            <person name="Qiu J."/>
            <person name="Zhao L."/>
            <person name="Xie H.B."/>
            <person name="Fu W.Y."/>
            <person name="Jin J."/>
            <person name="Li X.W."/>
            <person name="Jiao Y."/>
            <person name="Zhou C.C."/>
            <person name="Tu T."/>
            <person name="Chai C.Y."/>
            <person name="Gao J.L."/>
            <person name="Fan L.J."/>
            <person name="van de Weg E."/>
            <person name="Wang J.Y."/>
            <person name="Gao Z.S."/>
        </authorList>
    </citation>
    <scope>NUCLEOTIDE SEQUENCE [LARGE SCALE GENOMIC DNA]</scope>
    <source>
        <tissue evidence="2">Leaves</tissue>
    </source>
</reference>
<feature type="compositionally biased region" description="Polar residues" evidence="1">
    <location>
        <begin position="18"/>
        <end position="54"/>
    </location>
</feature>
<name>A0A6A1WB15_9ROSI</name>